<reference evidence="20 21" key="1">
    <citation type="submission" date="2012-05" db="EMBL/GenBank/DDBJ databases">
        <title>Recombination and specialization in a pathogen metapopulation.</title>
        <authorList>
            <person name="Gardiner A."/>
            <person name="Kemen E."/>
            <person name="Schultz-Larsen T."/>
            <person name="MacLean D."/>
            <person name="Van Oosterhout C."/>
            <person name="Jones J.D.G."/>
        </authorList>
    </citation>
    <scope>NUCLEOTIDE SEQUENCE [LARGE SCALE GENOMIC DNA]</scope>
    <source>
        <strain evidence="20 21">Ac Nc2</strain>
    </source>
</reference>
<evidence type="ECO:0000256" key="17">
    <source>
        <dbReference type="SAM" id="MobiDB-lite"/>
    </source>
</evidence>
<feature type="binding site" evidence="14">
    <location>
        <position position="977"/>
    </location>
    <ligand>
        <name>ATP</name>
        <dbReference type="ChEBI" id="CHEBI:30616"/>
    </ligand>
</feature>
<feature type="binding site" evidence="14">
    <location>
        <position position="976"/>
    </location>
    <ligand>
        <name>ATP</name>
        <dbReference type="ChEBI" id="CHEBI:30616"/>
    </ligand>
</feature>
<dbReference type="EC" id="7.6.2.1" evidence="16"/>
<evidence type="ECO:0000259" key="18">
    <source>
        <dbReference type="Pfam" id="PF16209"/>
    </source>
</evidence>
<dbReference type="SFLD" id="SFLDG00002">
    <property type="entry name" value="C1.7:_P-type_atpase_like"/>
    <property type="match status" value="1"/>
</dbReference>
<keyword evidence="4 16" id="KW-0812">Transmembrane</keyword>
<dbReference type="InterPro" id="IPR006539">
    <property type="entry name" value="P-type_ATPase_IV"/>
</dbReference>
<protein>
    <recommendedName>
        <fullName evidence="16">Phospholipid-transporting ATPase</fullName>
        <ecNumber evidence="16">7.6.2.1</ecNumber>
    </recommendedName>
</protein>
<feature type="domain" description="P-type ATPase N-terminal" evidence="18">
    <location>
        <begin position="35"/>
        <end position="96"/>
    </location>
</feature>
<dbReference type="PRINTS" id="PR00119">
    <property type="entry name" value="CATATPASE"/>
</dbReference>
<feature type="transmembrane region" description="Helical" evidence="16">
    <location>
        <begin position="1161"/>
        <end position="1179"/>
    </location>
</feature>
<accession>A0A024GLA0</accession>
<organism evidence="20 21">
    <name type="scientific">Albugo candida</name>
    <dbReference type="NCBI Taxonomy" id="65357"/>
    <lineage>
        <taxon>Eukaryota</taxon>
        <taxon>Sar</taxon>
        <taxon>Stramenopiles</taxon>
        <taxon>Oomycota</taxon>
        <taxon>Peronosporomycetes</taxon>
        <taxon>Albuginales</taxon>
        <taxon>Albuginaceae</taxon>
        <taxon>Albugo</taxon>
    </lineage>
</organism>
<feature type="binding site" evidence="14">
    <location>
        <position position="776"/>
    </location>
    <ligand>
        <name>ATP</name>
        <dbReference type="ChEBI" id="CHEBI:30616"/>
    </ligand>
</feature>
<sequence length="1421" mass="160863">MSASDTERRHIAFDRNVLHKAHTHTVNVTSSHKNTKKQSISPFASNVVISSKYTMYTFLPRVLYAQMKRPSNLYFLFIALLQSIKDISNTNGFPTILLPLSVVFLCSALKEALEDRERHRADRITNQKRVMALDASNEWKTKHWEEIQVGDIIRVNQDQTIPADLVLLYIESKNDHSAEKALTKINGIDDKASGYENQCADAVAYVETKSLDGETNLKLRTANSVIGQLCEKSDDFVLKLSGSIDCDPPNDRINVFDGYMTLRLSRSEGERAGVRISSSSEQENTNVNNYKVIQQSEELIKVEVALTSKQTLLRSCVLRNTRSIVGIVVYTGHETKVFCSNKRPQVKVSSVENRLNTLIIVIVCIQQAICFLGALFGATWILYSGWNHWYLHIDDEIAINLNDSSHTATFSVAELMRLHLRYFIIMQNFVPISLNVSLEFVKYWQAYFMQQDLSMYDPISDTPATVRSSALNEDLGRVHHIFTDKTGTLTQNLMVFRYCLVGNKNYGGHLEESQSDDEYVSNISSENPYVQFDPQELLADASRQDSQSETIRLFLRHLALCHTLLPTKSFNETCSAAVPVYSASSPDELALASAAAFCNVRFVHRTLSSMVLLEPGCASPQLYKLLATLEFDSDRKRMSVFVETPEKQVLLLCKGADSVIFQRLDRHTEEATKQKAYKQLSLYAKCGMRTLCLAYKALERKEFDEWHSRYLTSQSQKGDSSGHNRETSNVHAIVNEIERDMTFLGVTAVQDKLQDGVPKTLGLFRQTHMKIWTLTGDKVETAINIGYASCLLSHNMTVKQITTEDYPSTSRALHALVTQFHAKGDLHAHSDSRFWRTRNQSTSQLRQGGVWRYWRLKLGRICRYKKSRRRKLSRLSSNSNGQHTLDDHDGVPAEEQTLLGPADDRYNPSEFALVIDGCSLDYALSPRLRKVFHSITQNSATVICCRASPKQKANVVELVRLLEPKSVTLAIGDGANDVGMIQAAHIGVGISGKEGTQAVNASDYAIAEFRFLQRLLFVHGRWAYRRVTKLMCYMLYKNVTYVLTTFWFGFVSGFSGQPLIVDVAAQSFNVLYTSLPLIFFAVFDQDVSSESASKVPSLYALGQQNVLLQRKVFWPWILNGMWHSIVIFFLSALTVYGTKWLHNSNDSVDPSGIDQNGKMDGINTIGLIVFTNLVIIVNLKLCLETFLITWPFVLTVLISIALWFLVGNLIGSPQIGVLYAVGEMTYLQHLSSFWILIVLTSAIALFRDCLWKLLRRIAFPSTYHILQEREKLCLTTSPRSLFPTLGRNRSRADSQSPFLEYARKFCADEETCDLHCSSLSEKLIETSTKQSEAHRLRVRGALLSVSPEPLESSKSFDNGSYLRQNREEYFGYAFSEDENAERKVEVPLIPFVRHSDRLFSPEKRRRSLKNMIKSVRGTKNA</sequence>
<comment type="similarity">
    <text evidence="2 16">Belongs to the cation transport ATPase (P-type) (TC 3.A.3) family. Type IV subfamily.</text>
</comment>
<feature type="transmembrane region" description="Helical" evidence="16">
    <location>
        <begin position="1186"/>
        <end position="1206"/>
    </location>
</feature>
<evidence type="ECO:0000256" key="9">
    <source>
        <dbReference type="ARBA" id="ARBA00022967"/>
    </source>
</evidence>
<keyword evidence="8 15" id="KW-0460">Magnesium</keyword>
<dbReference type="PROSITE" id="PS00154">
    <property type="entry name" value="ATPASE_E1_E2"/>
    <property type="match status" value="1"/>
</dbReference>
<dbReference type="InterPro" id="IPR032630">
    <property type="entry name" value="P_typ_ATPase_c"/>
</dbReference>
<feature type="active site" description="4-aspartylphosphate intermediate" evidence="13">
    <location>
        <position position="484"/>
    </location>
</feature>
<feature type="transmembrane region" description="Helical" evidence="16">
    <location>
        <begin position="1030"/>
        <end position="1051"/>
    </location>
</feature>
<name>A0A024GLA0_9STRA</name>
<comment type="caution">
    <text evidence="20">The sequence shown here is derived from an EMBL/GenBank/DDBJ whole genome shotgun (WGS) entry which is preliminary data.</text>
</comment>
<feature type="binding site" evidence="14">
    <location>
        <position position="952"/>
    </location>
    <ligand>
        <name>ATP</name>
        <dbReference type="ChEBI" id="CHEBI:30616"/>
    </ligand>
</feature>
<feature type="transmembrane region" description="Helical" evidence="16">
    <location>
        <begin position="1226"/>
        <end position="1246"/>
    </location>
</feature>
<evidence type="ECO:0000256" key="12">
    <source>
        <dbReference type="ARBA" id="ARBA00034036"/>
    </source>
</evidence>
<keyword evidence="3" id="KW-0813">Transport</keyword>
<feature type="region of interest" description="Disordered" evidence="17">
    <location>
        <begin position="872"/>
        <end position="895"/>
    </location>
</feature>
<dbReference type="InterPro" id="IPR001757">
    <property type="entry name" value="P_typ_ATPase"/>
</dbReference>
<dbReference type="Proteomes" id="UP000053237">
    <property type="component" value="Unassembled WGS sequence"/>
</dbReference>
<comment type="subcellular location">
    <subcellularLocation>
        <location evidence="1">Endomembrane system</location>
        <topology evidence="1">Multi-pass membrane protein</topology>
    </subcellularLocation>
    <subcellularLocation>
        <location evidence="16">Membrane</location>
        <topology evidence="16">Multi-pass membrane protein</topology>
    </subcellularLocation>
</comment>
<dbReference type="PANTHER" id="PTHR24092:SF180">
    <property type="entry name" value="PHOSPHOLIPID-TRANSPORTING ATPASE DNF1-RELATED"/>
    <property type="match status" value="1"/>
</dbReference>
<keyword evidence="10 16" id="KW-1133">Transmembrane helix</keyword>
<evidence type="ECO:0000259" key="19">
    <source>
        <dbReference type="Pfam" id="PF16212"/>
    </source>
</evidence>
<comment type="catalytic activity">
    <reaction evidence="12 16">
        <text>ATP + H2O + phospholipidSide 1 = ADP + phosphate + phospholipidSide 2.</text>
        <dbReference type="EC" id="7.6.2.1"/>
    </reaction>
</comment>
<keyword evidence="11 16" id="KW-0472">Membrane</keyword>
<dbReference type="Pfam" id="PF16212">
    <property type="entry name" value="PhoLip_ATPase_C"/>
    <property type="match status" value="1"/>
</dbReference>
<dbReference type="NCBIfam" id="TIGR01494">
    <property type="entry name" value="ATPase_P-type"/>
    <property type="match status" value="1"/>
</dbReference>
<feature type="binding site" evidence="14">
    <location>
        <position position="486"/>
    </location>
    <ligand>
        <name>ATP</name>
        <dbReference type="ChEBI" id="CHEBI:30616"/>
    </ligand>
</feature>
<feature type="binding site" evidence="14">
    <location>
        <position position="689"/>
    </location>
    <ligand>
        <name>ATP</name>
        <dbReference type="ChEBI" id="CHEBI:30616"/>
    </ligand>
</feature>
<proteinExistence type="inferred from homology"/>
<feature type="binding site" evidence="14">
    <location>
        <position position="631"/>
    </location>
    <ligand>
        <name>ATP</name>
        <dbReference type="ChEBI" id="CHEBI:30616"/>
    </ligand>
</feature>
<dbReference type="InterPro" id="IPR036412">
    <property type="entry name" value="HAD-like_sf"/>
</dbReference>
<feature type="binding site" evidence="14">
    <location>
        <position position="946"/>
    </location>
    <ligand>
        <name>ATP</name>
        <dbReference type="ChEBI" id="CHEBI:30616"/>
    </ligand>
</feature>
<evidence type="ECO:0000256" key="11">
    <source>
        <dbReference type="ARBA" id="ARBA00023136"/>
    </source>
</evidence>
<feature type="binding site" evidence="14">
    <location>
        <position position="777"/>
    </location>
    <ligand>
        <name>ATP</name>
        <dbReference type="ChEBI" id="CHEBI:30616"/>
    </ligand>
</feature>
<keyword evidence="5 15" id="KW-0479">Metal-binding</keyword>
<evidence type="ECO:0000256" key="15">
    <source>
        <dbReference type="PIRSR" id="PIRSR606539-3"/>
    </source>
</evidence>
<feature type="transmembrane region" description="Helical" evidence="16">
    <location>
        <begin position="1120"/>
        <end position="1141"/>
    </location>
</feature>
<dbReference type="GO" id="GO:0012505">
    <property type="term" value="C:endomembrane system"/>
    <property type="evidence" value="ECO:0007669"/>
    <property type="project" value="UniProtKB-SubCell"/>
</dbReference>
<dbReference type="GO" id="GO:0005886">
    <property type="term" value="C:plasma membrane"/>
    <property type="evidence" value="ECO:0007669"/>
    <property type="project" value="TreeGrafter"/>
</dbReference>
<evidence type="ECO:0000256" key="13">
    <source>
        <dbReference type="PIRSR" id="PIRSR606539-1"/>
    </source>
</evidence>
<evidence type="ECO:0000256" key="3">
    <source>
        <dbReference type="ARBA" id="ARBA00022448"/>
    </source>
</evidence>
<dbReference type="GO" id="GO:0005524">
    <property type="term" value="F:ATP binding"/>
    <property type="evidence" value="ECO:0007669"/>
    <property type="project" value="UniProtKB-UniRule"/>
</dbReference>
<dbReference type="SUPFAM" id="SSF81665">
    <property type="entry name" value="Calcium ATPase, transmembrane domain M"/>
    <property type="match status" value="1"/>
</dbReference>
<dbReference type="SUPFAM" id="SSF56784">
    <property type="entry name" value="HAD-like"/>
    <property type="match status" value="1"/>
</dbReference>
<dbReference type="Gene3D" id="3.40.50.1000">
    <property type="entry name" value="HAD superfamily/HAD-like"/>
    <property type="match status" value="1"/>
</dbReference>
<dbReference type="NCBIfam" id="TIGR01652">
    <property type="entry name" value="ATPase-Plipid"/>
    <property type="match status" value="1"/>
</dbReference>
<keyword evidence="9 16" id="KW-1278">Translocase</keyword>
<dbReference type="InterPro" id="IPR044492">
    <property type="entry name" value="P_typ_ATPase_HD_dom"/>
</dbReference>
<evidence type="ECO:0000256" key="8">
    <source>
        <dbReference type="ARBA" id="ARBA00022842"/>
    </source>
</evidence>
<keyword evidence="7 14" id="KW-0067">ATP-binding</keyword>
<dbReference type="GO" id="GO:0016887">
    <property type="term" value="F:ATP hydrolysis activity"/>
    <property type="evidence" value="ECO:0007669"/>
    <property type="project" value="InterPro"/>
</dbReference>
<feature type="binding site" evidence="14">
    <location>
        <position position="775"/>
    </location>
    <ligand>
        <name>ATP</name>
        <dbReference type="ChEBI" id="CHEBI:30616"/>
    </ligand>
</feature>
<evidence type="ECO:0000256" key="7">
    <source>
        <dbReference type="ARBA" id="ARBA00022840"/>
    </source>
</evidence>
<dbReference type="SUPFAM" id="SSF81660">
    <property type="entry name" value="Metal cation-transporting ATPase, ATP-binding domain N"/>
    <property type="match status" value="1"/>
</dbReference>
<dbReference type="InterPro" id="IPR032631">
    <property type="entry name" value="P-type_ATPase_N"/>
</dbReference>
<feature type="binding site" evidence="15">
    <location>
        <position position="973"/>
    </location>
    <ligand>
        <name>Mg(2+)</name>
        <dbReference type="ChEBI" id="CHEBI:18420"/>
    </ligand>
</feature>
<comment type="caution">
    <text evidence="16">Lacks conserved residue(s) required for the propagation of feature annotation.</text>
</comment>
<dbReference type="Pfam" id="PF16209">
    <property type="entry name" value="PhoLip_ATPase_N"/>
    <property type="match status" value="1"/>
</dbReference>
<evidence type="ECO:0000256" key="2">
    <source>
        <dbReference type="ARBA" id="ARBA00008109"/>
    </source>
</evidence>
<dbReference type="InParanoid" id="A0A024GLA0"/>
<evidence type="ECO:0000256" key="4">
    <source>
        <dbReference type="ARBA" id="ARBA00022692"/>
    </source>
</evidence>
<dbReference type="InterPro" id="IPR008250">
    <property type="entry name" value="ATPase_P-typ_transduc_dom_A_sf"/>
</dbReference>
<dbReference type="InterPro" id="IPR018303">
    <property type="entry name" value="ATPase_P-typ_P_site"/>
</dbReference>
<feature type="binding site" evidence="14">
    <location>
        <position position="654"/>
    </location>
    <ligand>
        <name>ATP</name>
        <dbReference type="ChEBI" id="CHEBI:30616"/>
    </ligand>
</feature>
<evidence type="ECO:0000313" key="21">
    <source>
        <dbReference type="Proteomes" id="UP000053237"/>
    </source>
</evidence>
<feature type="domain" description="P-type ATPase C-terminal" evidence="19">
    <location>
        <begin position="999"/>
        <end position="1261"/>
    </location>
</feature>
<comment type="cofactor">
    <cofactor evidence="15">
        <name>Mg(2+)</name>
        <dbReference type="ChEBI" id="CHEBI:18420"/>
    </cofactor>
</comment>
<dbReference type="Pfam" id="PF13246">
    <property type="entry name" value="Cation_ATPase"/>
    <property type="match status" value="1"/>
</dbReference>
<dbReference type="GO" id="GO:0045332">
    <property type="term" value="P:phospholipid translocation"/>
    <property type="evidence" value="ECO:0007669"/>
    <property type="project" value="TreeGrafter"/>
</dbReference>
<dbReference type="EMBL" id="CAIX01000152">
    <property type="protein sequence ID" value="CCI47116.1"/>
    <property type="molecule type" value="Genomic_DNA"/>
</dbReference>
<evidence type="ECO:0000256" key="1">
    <source>
        <dbReference type="ARBA" id="ARBA00004127"/>
    </source>
</evidence>
<feature type="binding site" evidence="15">
    <location>
        <position position="977"/>
    </location>
    <ligand>
        <name>Mg(2+)</name>
        <dbReference type="ChEBI" id="CHEBI:18420"/>
    </ligand>
</feature>
<feature type="binding site" evidence="15">
    <location>
        <position position="486"/>
    </location>
    <ligand>
        <name>Mg(2+)</name>
        <dbReference type="ChEBI" id="CHEBI:18420"/>
    </ligand>
</feature>
<evidence type="ECO:0000256" key="6">
    <source>
        <dbReference type="ARBA" id="ARBA00022741"/>
    </source>
</evidence>
<feature type="binding site" evidence="14">
    <location>
        <position position="588"/>
    </location>
    <ligand>
        <name>ATP</name>
        <dbReference type="ChEBI" id="CHEBI:30616"/>
    </ligand>
</feature>
<dbReference type="InterPro" id="IPR023214">
    <property type="entry name" value="HAD_sf"/>
</dbReference>
<dbReference type="GO" id="GO:0000287">
    <property type="term" value="F:magnesium ion binding"/>
    <property type="evidence" value="ECO:0007669"/>
    <property type="project" value="UniProtKB-UniRule"/>
</dbReference>
<dbReference type="InterPro" id="IPR023299">
    <property type="entry name" value="ATPase_P-typ_cyto_dom_N"/>
</dbReference>
<feature type="binding site" evidence="14">
    <location>
        <position position="485"/>
    </location>
    <ligand>
        <name>ATP</name>
        <dbReference type="ChEBI" id="CHEBI:30616"/>
    </ligand>
</feature>
<evidence type="ECO:0000256" key="5">
    <source>
        <dbReference type="ARBA" id="ARBA00022723"/>
    </source>
</evidence>
<dbReference type="OrthoDB" id="377733at2759"/>
<feature type="binding site" evidence="14">
    <location>
        <position position="484"/>
    </location>
    <ligand>
        <name>ATP</name>
        <dbReference type="ChEBI" id="CHEBI:30616"/>
    </ligand>
</feature>
<evidence type="ECO:0000256" key="16">
    <source>
        <dbReference type="RuleBase" id="RU362033"/>
    </source>
</evidence>
<dbReference type="SFLD" id="SFLDS00003">
    <property type="entry name" value="Haloacid_Dehalogenase"/>
    <property type="match status" value="1"/>
</dbReference>
<dbReference type="SUPFAM" id="SSF81653">
    <property type="entry name" value="Calcium ATPase, transduction domain A"/>
    <property type="match status" value="1"/>
</dbReference>
<dbReference type="GO" id="GO:0140326">
    <property type="term" value="F:ATPase-coupled intramembrane lipid transporter activity"/>
    <property type="evidence" value="ECO:0007669"/>
    <property type="project" value="UniProtKB-EC"/>
</dbReference>
<dbReference type="SFLD" id="SFLDF00027">
    <property type="entry name" value="p-type_atpase"/>
    <property type="match status" value="1"/>
</dbReference>
<dbReference type="Gene3D" id="2.70.150.10">
    <property type="entry name" value="Calcium-transporting ATPase, cytoplasmic transduction domain A"/>
    <property type="match status" value="1"/>
</dbReference>
<dbReference type="PANTHER" id="PTHR24092">
    <property type="entry name" value="PROBABLE PHOSPHOLIPID-TRANSPORTING ATPASE"/>
    <property type="match status" value="1"/>
</dbReference>
<evidence type="ECO:0000256" key="10">
    <source>
        <dbReference type="ARBA" id="ARBA00022989"/>
    </source>
</evidence>
<keyword evidence="6 14" id="KW-0547">Nucleotide-binding</keyword>
<dbReference type="Gene3D" id="3.40.1110.10">
    <property type="entry name" value="Calcium-transporting ATPase, cytoplasmic domain N"/>
    <property type="match status" value="1"/>
</dbReference>
<dbReference type="STRING" id="65357.A0A024GLA0"/>
<keyword evidence="21" id="KW-1185">Reference proteome</keyword>
<gene>
    <name evidence="20" type="ORF">BN9_080850</name>
</gene>
<feature type="binding site" evidence="15">
    <location>
        <position position="484"/>
    </location>
    <ligand>
        <name>Mg(2+)</name>
        <dbReference type="ChEBI" id="CHEBI:18420"/>
    </ligand>
</feature>
<evidence type="ECO:0000313" key="20">
    <source>
        <dbReference type="EMBL" id="CCI47116.1"/>
    </source>
</evidence>
<dbReference type="InterPro" id="IPR023298">
    <property type="entry name" value="ATPase_P-typ_TM_dom_sf"/>
</dbReference>
<evidence type="ECO:0000256" key="14">
    <source>
        <dbReference type="PIRSR" id="PIRSR606539-2"/>
    </source>
</evidence>